<proteinExistence type="predicted"/>
<evidence type="ECO:0000313" key="1">
    <source>
        <dbReference type="EMBL" id="VDI59435.1"/>
    </source>
</evidence>
<accession>A0A8B6G6G7</accession>
<dbReference type="PANTHER" id="PTHR35378">
    <property type="entry name" value="UNNAMED PRODUCT"/>
    <property type="match status" value="1"/>
</dbReference>
<name>A0A8B6G6G7_MYTGA</name>
<comment type="caution">
    <text evidence="1">The sequence shown here is derived from an EMBL/GenBank/DDBJ whole genome shotgun (WGS) entry which is preliminary data.</text>
</comment>
<dbReference type="PANTHER" id="PTHR35378:SF1">
    <property type="entry name" value="C2H2-TYPE DOMAIN-CONTAINING PROTEIN"/>
    <property type="match status" value="1"/>
</dbReference>
<sequence length="226" mass="26595">MGKLLFLKPSDIHYSQDSISNTFGKSTIHSDKYIGETLDDLINGTVNLNYIPTISVFMYNNNWYTTDNRRLWVFRKAEELGILSYIFVSQVQYTNSIKLTTTNDGLTVRVRRNNPGGQTWRRLSDERYTNPHQISTESFSSNQKTFRREPNISRYKYDDGSSNYFMSFYEFCPYSEFESSLEKSRQSYSRPSTYNNDHPVEKGKHVQLMNTKWIITVIKNRVRGLF</sequence>
<dbReference type="OrthoDB" id="6148233at2759"/>
<reference evidence="1" key="1">
    <citation type="submission" date="2018-11" db="EMBL/GenBank/DDBJ databases">
        <authorList>
            <person name="Alioto T."/>
            <person name="Alioto T."/>
        </authorList>
    </citation>
    <scope>NUCLEOTIDE SEQUENCE</scope>
</reference>
<protein>
    <submittedName>
        <fullName evidence="1">Uncharacterized protein</fullName>
    </submittedName>
</protein>
<organism evidence="1 2">
    <name type="scientific">Mytilus galloprovincialis</name>
    <name type="common">Mediterranean mussel</name>
    <dbReference type="NCBI Taxonomy" id="29158"/>
    <lineage>
        <taxon>Eukaryota</taxon>
        <taxon>Metazoa</taxon>
        <taxon>Spiralia</taxon>
        <taxon>Lophotrochozoa</taxon>
        <taxon>Mollusca</taxon>
        <taxon>Bivalvia</taxon>
        <taxon>Autobranchia</taxon>
        <taxon>Pteriomorphia</taxon>
        <taxon>Mytilida</taxon>
        <taxon>Mytiloidea</taxon>
        <taxon>Mytilidae</taxon>
        <taxon>Mytilinae</taxon>
        <taxon>Mytilus</taxon>
    </lineage>
</organism>
<dbReference type="AlphaFoldDB" id="A0A8B6G6G7"/>
<evidence type="ECO:0000313" key="2">
    <source>
        <dbReference type="Proteomes" id="UP000596742"/>
    </source>
</evidence>
<dbReference type="Proteomes" id="UP000596742">
    <property type="component" value="Unassembled WGS sequence"/>
</dbReference>
<gene>
    <name evidence="1" type="ORF">MGAL_10B079439</name>
</gene>
<dbReference type="EMBL" id="UYJE01007942">
    <property type="protein sequence ID" value="VDI59435.1"/>
    <property type="molecule type" value="Genomic_DNA"/>
</dbReference>
<keyword evidence="2" id="KW-1185">Reference proteome</keyword>